<accession>A0A9W4JHE6</accession>
<sequence>MEWWPQGLKPNQKRKGGVTSPLVLIISNIHHIPDDADGRHLLTLLQQPAELWAANGLATLFFTSDEYHSVEALRLHATRMQMLNVQDIPRDLAMLSLGAYRKARHDQEAPLDLLDGIYDRVGGRLVFLDQIARSSDMVKAADAICRLEKHWLLSPFQVLDSRKGYGR</sequence>
<reference evidence="1" key="1">
    <citation type="submission" date="2021-07" db="EMBL/GenBank/DDBJ databases">
        <authorList>
            <person name="Branca A.L. A."/>
        </authorList>
    </citation>
    <scope>NUCLEOTIDE SEQUENCE</scope>
</reference>
<protein>
    <submittedName>
        <fullName evidence="1">Uncharacterized protein</fullName>
    </submittedName>
</protein>
<proteinExistence type="predicted"/>
<dbReference type="OrthoDB" id="26569at2759"/>
<dbReference type="PANTHER" id="PTHR36168">
    <property type="entry name" value="CHROMOSOME 1, WHOLE GENOME SHOTGUN SEQUENCE"/>
    <property type="match status" value="1"/>
</dbReference>
<comment type="caution">
    <text evidence="1">The sequence shown here is derived from an EMBL/GenBank/DDBJ whole genome shotgun (WGS) entry which is preliminary data.</text>
</comment>
<name>A0A9W4JHE6_9EURO</name>
<dbReference type="Proteomes" id="UP001152592">
    <property type="component" value="Unassembled WGS sequence"/>
</dbReference>
<gene>
    <name evidence="1" type="ORF">PSALAMII_LOCUS7493</name>
</gene>
<evidence type="ECO:0000313" key="2">
    <source>
        <dbReference type="Proteomes" id="UP001152592"/>
    </source>
</evidence>
<organism evidence="1 2">
    <name type="scientific">Penicillium salamii</name>
    <dbReference type="NCBI Taxonomy" id="1612424"/>
    <lineage>
        <taxon>Eukaryota</taxon>
        <taxon>Fungi</taxon>
        <taxon>Dikarya</taxon>
        <taxon>Ascomycota</taxon>
        <taxon>Pezizomycotina</taxon>
        <taxon>Eurotiomycetes</taxon>
        <taxon>Eurotiomycetidae</taxon>
        <taxon>Eurotiales</taxon>
        <taxon>Aspergillaceae</taxon>
        <taxon>Penicillium</taxon>
    </lineage>
</organism>
<dbReference type="PANTHER" id="PTHR36168:SF4">
    <property type="entry name" value="ORC1-LIKE AAA ATPASE DOMAIN-CONTAINING PROTEIN"/>
    <property type="match status" value="1"/>
</dbReference>
<dbReference type="EMBL" id="CAJVPD010000251">
    <property type="protein sequence ID" value="CAG8399190.1"/>
    <property type="molecule type" value="Genomic_DNA"/>
</dbReference>
<dbReference type="AlphaFoldDB" id="A0A9W4JHE6"/>
<evidence type="ECO:0000313" key="1">
    <source>
        <dbReference type="EMBL" id="CAG8399190.1"/>
    </source>
</evidence>